<comment type="caution">
    <text evidence="1">The sequence shown here is derived from an EMBL/GenBank/DDBJ whole genome shotgun (WGS) entry which is preliminary data.</text>
</comment>
<dbReference type="Proteomes" id="UP000580250">
    <property type="component" value="Unassembled WGS sequence"/>
</dbReference>
<evidence type="ECO:0000313" key="2">
    <source>
        <dbReference type="Proteomes" id="UP000580250"/>
    </source>
</evidence>
<reference evidence="1 2" key="1">
    <citation type="submission" date="2020-08" db="EMBL/GenBank/DDBJ databases">
        <authorList>
            <person name="Koutsovoulos G."/>
            <person name="Danchin GJ E."/>
        </authorList>
    </citation>
    <scope>NUCLEOTIDE SEQUENCE [LARGE SCALE GENOMIC DNA]</scope>
</reference>
<gene>
    <name evidence="1" type="ORF">MENT_LOCUS10036</name>
</gene>
<protein>
    <submittedName>
        <fullName evidence="1">Uncharacterized protein</fullName>
    </submittedName>
</protein>
<sequence length="98" mass="11629">MELILDSLSMLEEKFLPQKPDNFIRPPAIMHNLEENRTEFVDVPCDDARLGKILNMQIELMNKIRYQSIFDFSNRMIRIINSNKLELSLVWDFDLSII</sequence>
<proteinExistence type="predicted"/>
<evidence type="ECO:0000313" key="1">
    <source>
        <dbReference type="EMBL" id="CAD2150486.1"/>
    </source>
</evidence>
<accession>A0A6V7U9R8</accession>
<dbReference type="EMBL" id="CAJEWN010000046">
    <property type="protein sequence ID" value="CAD2150486.1"/>
    <property type="molecule type" value="Genomic_DNA"/>
</dbReference>
<organism evidence="1 2">
    <name type="scientific">Meloidogyne enterolobii</name>
    <name type="common">Root-knot nematode worm</name>
    <name type="synonym">Meloidogyne mayaguensis</name>
    <dbReference type="NCBI Taxonomy" id="390850"/>
    <lineage>
        <taxon>Eukaryota</taxon>
        <taxon>Metazoa</taxon>
        <taxon>Ecdysozoa</taxon>
        <taxon>Nematoda</taxon>
        <taxon>Chromadorea</taxon>
        <taxon>Rhabditida</taxon>
        <taxon>Tylenchina</taxon>
        <taxon>Tylenchomorpha</taxon>
        <taxon>Tylenchoidea</taxon>
        <taxon>Meloidogynidae</taxon>
        <taxon>Meloidogyninae</taxon>
        <taxon>Meloidogyne</taxon>
    </lineage>
</organism>
<dbReference type="AlphaFoldDB" id="A0A6V7U9R8"/>
<name>A0A6V7U9R8_MELEN</name>